<proteinExistence type="predicted"/>
<dbReference type="Gene3D" id="1.50.10.10">
    <property type="match status" value="1"/>
</dbReference>
<dbReference type="PROSITE" id="PS00018">
    <property type="entry name" value="EF_HAND_1"/>
    <property type="match status" value="1"/>
</dbReference>
<evidence type="ECO:0000313" key="4">
    <source>
        <dbReference type="Proteomes" id="UP000825483"/>
    </source>
</evidence>
<reference evidence="3" key="1">
    <citation type="journal article" date="2022" name="Int. J. Syst. Evol. Microbiol.">
        <title>Prevotella lacticifex sp. nov., isolated from the rumen of cows.</title>
        <authorList>
            <person name="Shinkai T."/>
            <person name="Ikeyama N."/>
            <person name="Kumagai M."/>
            <person name="Ohmori H."/>
            <person name="Sakamoto M."/>
            <person name="Ohkuma M."/>
            <person name="Mitsumori M."/>
        </authorList>
    </citation>
    <scope>NUCLEOTIDE SEQUENCE</scope>
    <source>
        <strain evidence="3">R5076</strain>
    </source>
</reference>
<organism evidence="3 4">
    <name type="scientific">Prevotella lacticifex</name>
    <dbReference type="NCBI Taxonomy" id="2854755"/>
    <lineage>
        <taxon>Bacteria</taxon>
        <taxon>Pseudomonadati</taxon>
        <taxon>Bacteroidota</taxon>
        <taxon>Bacteroidia</taxon>
        <taxon>Bacteroidales</taxon>
        <taxon>Prevotellaceae</taxon>
        <taxon>Prevotella</taxon>
    </lineage>
</organism>
<dbReference type="EMBL" id="BPUB01000002">
    <property type="protein sequence ID" value="GJG59747.1"/>
    <property type="molecule type" value="Genomic_DNA"/>
</dbReference>
<dbReference type="AlphaFoldDB" id="A0A9R1CC21"/>
<comment type="caution">
    <text evidence="3">The sequence shown here is derived from an EMBL/GenBank/DDBJ whole genome shotgun (WGS) entry which is preliminary data.</text>
</comment>
<evidence type="ECO:0000259" key="2">
    <source>
        <dbReference type="Pfam" id="PF18961"/>
    </source>
</evidence>
<dbReference type="InterPro" id="IPR012341">
    <property type="entry name" value="6hp_glycosidase-like_sf"/>
</dbReference>
<keyword evidence="1" id="KW-0732">Signal</keyword>
<feature type="signal peptide" evidence="1">
    <location>
        <begin position="1"/>
        <end position="22"/>
    </location>
</feature>
<name>A0A9R1CC21_9BACT</name>
<dbReference type="GeneID" id="72466210"/>
<protein>
    <recommendedName>
        <fullName evidence="2">DUF5703 domain-containing protein</fullName>
    </recommendedName>
</protein>
<keyword evidence="4" id="KW-1185">Reference proteome</keyword>
<dbReference type="GO" id="GO:0005975">
    <property type="term" value="P:carbohydrate metabolic process"/>
    <property type="evidence" value="ECO:0007669"/>
    <property type="project" value="InterPro"/>
</dbReference>
<feature type="chain" id="PRO_5040485271" description="DUF5703 domain-containing protein" evidence="1">
    <location>
        <begin position="23"/>
        <end position="741"/>
    </location>
</feature>
<accession>A0A9R1CC21</accession>
<dbReference type="InterPro" id="IPR043757">
    <property type="entry name" value="DUF5703_N"/>
</dbReference>
<sequence length="741" mass="84193">MDCILNKLLTAVFLVLSVSATAKDGRGYIPDDYSWTTQSSNSSGSMPCGGGSIGLNVWVENGDLMFYAQRSGTFDENNTMLKAGRYRLRLYDARNQKSNGKNGNGKVSVFDSRSFRQTLHVYDGYVSVATDKVNVSIWVDVFRPVIHVDIHGRGFTGTVSYESWRYRDREIRKMECQQCSYKFGKVPGLKTTADSIQPYANGVWAYHENGDSTVFDATAIEQDLGSERSRTFNPIGRLVSGGLLVCPDFRFSGTGDGIYASTDYRSWNFTTTKVLTRTQILIALDDTQDGVDAFKRQIRALVSGSKRTKADESRQWWHAFWQRSHIRATGEAAAITRNYTLFRYMLGCNAYGKWPTKFNGGLFTFDPVYVDKRYPFTPDFRRWGGGTFTAQNQRLVYWGMVKSGDYDMLRTQLDFYKRILPTAMLRVRTYWGHGGANFTEQIENFGLSNIDEYGKKRPTDYDRGVDYNAWLEYTWDTVLEFCGMALDANRNGNMNISDYIPMIKESVRFFDEHYQWQARKMGRKTLDGDGHLIIYPGSGCETFKMAYNPANTVAAMRVVATKLCDYLTVNHADSSTIAYFRGVVGRVPPIPTRIIDGHKVIAPAMVWARINNRELPQLYPVFPWHCYGVGLDSLQTAVNTWKLDPYVQQFKGVTSWEQANIFAADLGLTDEAATLNTAKLKDGPYRFPAFWGPGHDWAPDHNWGGSGMIGLQEMLLQRDAEGRRILKPAWPEKWDVDFKLN</sequence>
<evidence type="ECO:0000256" key="1">
    <source>
        <dbReference type="SAM" id="SignalP"/>
    </source>
</evidence>
<dbReference type="SUPFAM" id="SSF48208">
    <property type="entry name" value="Six-hairpin glycosidases"/>
    <property type="match status" value="1"/>
</dbReference>
<evidence type="ECO:0000313" key="3">
    <source>
        <dbReference type="EMBL" id="GJG59747.1"/>
    </source>
</evidence>
<feature type="domain" description="DUF5703" evidence="2">
    <location>
        <begin position="35"/>
        <end position="326"/>
    </location>
</feature>
<dbReference type="Pfam" id="PF18961">
    <property type="entry name" value="DUF5703_N"/>
    <property type="match status" value="1"/>
</dbReference>
<gene>
    <name evidence="3" type="ORF">PRLR5076_25980</name>
</gene>
<dbReference type="RefSeq" id="WP_223928604.1">
    <property type="nucleotide sequence ID" value="NZ_BPTU01000002.1"/>
</dbReference>
<dbReference type="InterPro" id="IPR008928">
    <property type="entry name" value="6-hairpin_glycosidase_sf"/>
</dbReference>
<dbReference type="Proteomes" id="UP000825483">
    <property type="component" value="Unassembled WGS sequence"/>
</dbReference>
<dbReference type="InterPro" id="IPR018247">
    <property type="entry name" value="EF_Hand_1_Ca_BS"/>
</dbReference>